<dbReference type="InterPro" id="IPR005225">
    <property type="entry name" value="Small_GTP-bd"/>
</dbReference>
<feature type="region of interest" description="G-domain" evidence="8">
    <location>
        <begin position="91"/>
        <end position="239"/>
    </location>
</feature>
<feature type="binding site" evidence="8">
    <location>
        <begin position="197"/>
        <end position="200"/>
    </location>
    <ligand>
        <name>GTP</name>
        <dbReference type="ChEBI" id="CHEBI:37565"/>
    </ligand>
</feature>
<feature type="domain" description="Tr-type G" evidence="10">
    <location>
        <begin position="88"/>
        <end position="261"/>
    </location>
</feature>
<dbReference type="PANTHER" id="PTHR43381:SF5">
    <property type="entry name" value="TR-TYPE G DOMAIN-CONTAINING PROTEIN"/>
    <property type="match status" value="1"/>
</dbReference>
<dbReference type="Gene3D" id="3.40.50.10050">
    <property type="entry name" value="Translation initiation factor IF- 2, domain 3"/>
    <property type="match status" value="1"/>
</dbReference>
<comment type="function">
    <text evidence="7 8 9">One of the essential components for the initiation of protein synthesis. Protects formylmethionyl-tRNA from spontaneous hydrolysis and promotes its binding to the 30S ribosomal subunits. Also involved in the hydrolysis of GTP during the formation of the 70S ribosomal complex.</text>
</comment>
<dbReference type="Gene3D" id="3.40.50.300">
    <property type="entry name" value="P-loop containing nucleotide triphosphate hydrolases"/>
    <property type="match status" value="1"/>
</dbReference>
<evidence type="ECO:0000256" key="3">
    <source>
        <dbReference type="ARBA" id="ARBA00022540"/>
    </source>
</evidence>
<evidence type="ECO:0000259" key="10">
    <source>
        <dbReference type="PROSITE" id="PS51722"/>
    </source>
</evidence>
<dbReference type="GO" id="GO:0005829">
    <property type="term" value="C:cytosol"/>
    <property type="evidence" value="ECO:0007669"/>
    <property type="project" value="TreeGrafter"/>
</dbReference>
<dbReference type="Proteomes" id="UP000034207">
    <property type="component" value="Unassembled WGS sequence"/>
</dbReference>
<evidence type="ECO:0000256" key="9">
    <source>
        <dbReference type="RuleBase" id="RU000644"/>
    </source>
</evidence>
<evidence type="ECO:0000313" key="11">
    <source>
        <dbReference type="EMBL" id="KKQ94322.1"/>
    </source>
</evidence>
<comment type="subcellular location">
    <subcellularLocation>
        <location evidence="8">Cytoplasm</location>
    </subcellularLocation>
</comment>
<evidence type="ECO:0000256" key="5">
    <source>
        <dbReference type="ARBA" id="ARBA00022917"/>
    </source>
</evidence>
<gene>
    <name evidence="8" type="primary">infB</name>
    <name evidence="11" type="ORF">UT18_C0011G0028</name>
</gene>
<dbReference type="InterPro" id="IPR036925">
    <property type="entry name" value="TIF_IF2_dom3_sf"/>
</dbReference>
<dbReference type="PROSITE" id="PS51722">
    <property type="entry name" value="G_TR_2"/>
    <property type="match status" value="1"/>
</dbReference>
<dbReference type="PANTHER" id="PTHR43381">
    <property type="entry name" value="TRANSLATION INITIATION FACTOR IF-2-RELATED"/>
    <property type="match status" value="1"/>
</dbReference>
<dbReference type="InterPro" id="IPR015760">
    <property type="entry name" value="TIF_IF2"/>
</dbReference>
<dbReference type="GO" id="GO:0003924">
    <property type="term" value="F:GTPase activity"/>
    <property type="evidence" value="ECO:0007669"/>
    <property type="project" value="UniProtKB-UniRule"/>
</dbReference>
<dbReference type="AlphaFoldDB" id="A0A0G0LTG1"/>
<dbReference type="Pfam" id="PF11987">
    <property type="entry name" value="IF-2"/>
    <property type="match status" value="1"/>
</dbReference>
<evidence type="ECO:0000256" key="8">
    <source>
        <dbReference type="HAMAP-Rule" id="MF_00100"/>
    </source>
</evidence>
<dbReference type="Gene3D" id="2.40.30.10">
    <property type="entry name" value="Translation factors"/>
    <property type="match status" value="2"/>
</dbReference>
<dbReference type="FunFam" id="3.40.50.10050:FF:000001">
    <property type="entry name" value="Translation initiation factor IF-2"/>
    <property type="match status" value="1"/>
</dbReference>
<dbReference type="InterPro" id="IPR006847">
    <property type="entry name" value="IF2_N"/>
</dbReference>
<keyword evidence="6 8" id="KW-0342">GTP-binding</keyword>
<keyword evidence="3 8" id="KW-0396">Initiation factor</keyword>
<evidence type="ECO:0000256" key="7">
    <source>
        <dbReference type="ARBA" id="ARBA00025162"/>
    </source>
</evidence>
<dbReference type="CDD" id="cd03702">
    <property type="entry name" value="IF2_mtIF2_II"/>
    <property type="match status" value="1"/>
</dbReference>
<dbReference type="InterPro" id="IPR000178">
    <property type="entry name" value="TF_IF2_bacterial-like"/>
</dbReference>
<dbReference type="Pfam" id="PF00009">
    <property type="entry name" value="GTP_EFTU"/>
    <property type="match status" value="1"/>
</dbReference>
<keyword evidence="8" id="KW-0963">Cytoplasm</keyword>
<accession>A0A0G0LTG1</accession>
<comment type="similarity">
    <text evidence="1 8 9">Belongs to the TRAFAC class translation factor GTPase superfamily. Classic translation factor GTPase family. IF-2 subfamily.</text>
</comment>
<protein>
    <recommendedName>
        <fullName evidence="2 8">Translation initiation factor IF-2</fullName>
    </recommendedName>
</protein>
<dbReference type="InterPro" id="IPR009000">
    <property type="entry name" value="Transl_B-barrel_sf"/>
</dbReference>
<feature type="binding site" evidence="8">
    <location>
        <begin position="143"/>
        <end position="147"/>
    </location>
    <ligand>
        <name>GTP</name>
        <dbReference type="ChEBI" id="CHEBI:37565"/>
    </ligand>
</feature>
<dbReference type="HAMAP" id="MF_00100_B">
    <property type="entry name" value="IF_2_B"/>
    <property type="match status" value="1"/>
</dbReference>
<name>A0A0G0LTG1_UNCC2</name>
<dbReference type="InterPro" id="IPR000795">
    <property type="entry name" value="T_Tr_GTP-bd_dom"/>
</dbReference>
<dbReference type="PATRIC" id="fig|1618345.3.peg.715"/>
<evidence type="ECO:0000256" key="6">
    <source>
        <dbReference type="ARBA" id="ARBA00023134"/>
    </source>
</evidence>
<dbReference type="SUPFAM" id="SSF50447">
    <property type="entry name" value="Translation proteins"/>
    <property type="match status" value="2"/>
</dbReference>
<dbReference type="InterPro" id="IPR027417">
    <property type="entry name" value="P-loop_NTPase"/>
</dbReference>
<dbReference type="NCBIfam" id="TIGR00487">
    <property type="entry name" value="IF-2"/>
    <property type="match status" value="1"/>
</dbReference>
<evidence type="ECO:0000256" key="4">
    <source>
        <dbReference type="ARBA" id="ARBA00022741"/>
    </source>
</evidence>
<dbReference type="STRING" id="1618345.UT18_C0011G0028"/>
<evidence type="ECO:0000313" key="12">
    <source>
        <dbReference type="Proteomes" id="UP000034207"/>
    </source>
</evidence>
<organism evidence="11 12">
    <name type="scientific">candidate division CPR2 bacterium GW2011_GWC2_39_10</name>
    <dbReference type="NCBI Taxonomy" id="1618345"/>
    <lineage>
        <taxon>Bacteria</taxon>
        <taxon>Bacteria division CPR2</taxon>
    </lineage>
</organism>
<dbReference type="FunFam" id="2.40.30.10:FF:000054">
    <property type="entry name" value="Translation initiation factor IF-2"/>
    <property type="match status" value="1"/>
</dbReference>
<dbReference type="EMBL" id="LBVV01000011">
    <property type="protein sequence ID" value="KKQ94322.1"/>
    <property type="molecule type" value="Genomic_DNA"/>
</dbReference>
<dbReference type="InterPro" id="IPR053905">
    <property type="entry name" value="EF-G-like_DII"/>
</dbReference>
<reference evidence="11" key="1">
    <citation type="journal article" date="2015" name="Nature">
        <title>rRNA introns, odd ribosomes, and small enigmatic genomes across a large radiation of phyla.</title>
        <authorList>
            <person name="Brown C.T."/>
            <person name="Hug L.A."/>
            <person name="Thomas B.C."/>
            <person name="Sharon I."/>
            <person name="Castelle C.J."/>
            <person name="Singh A."/>
            <person name="Wilkins M.J."/>
            <person name="Williams K.H."/>
            <person name="Banfield J.F."/>
        </authorList>
    </citation>
    <scope>NUCLEOTIDE SEQUENCE [LARGE SCALE GENOMIC DNA]</scope>
</reference>
<dbReference type="Pfam" id="PF22042">
    <property type="entry name" value="EF-G_D2"/>
    <property type="match status" value="1"/>
</dbReference>
<dbReference type="SUPFAM" id="SSF52540">
    <property type="entry name" value="P-loop containing nucleoside triphosphate hydrolases"/>
    <property type="match status" value="1"/>
</dbReference>
<dbReference type="Pfam" id="PF04760">
    <property type="entry name" value="IF2_N"/>
    <property type="match status" value="1"/>
</dbReference>
<dbReference type="GO" id="GO:0003743">
    <property type="term" value="F:translation initiation factor activity"/>
    <property type="evidence" value="ECO:0007669"/>
    <property type="project" value="UniProtKB-UniRule"/>
</dbReference>
<dbReference type="FunFam" id="2.40.30.10:FF:000008">
    <property type="entry name" value="Translation initiation factor IF-2"/>
    <property type="match status" value="1"/>
</dbReference>
<dbReference type="FunFam" id="3.40.50.300:FF:000019">
    <property type="entry name" value="Translation initiation factor IF-2"/>
    <property type="match status" value="1"/>
</dbReference>
<dbReference type="NCBIfam" id="TIGR00231">
    <property type="entry name" value="small_GTP"/>
    <property type="match status" value="1"/>
</dbReference>
<dbReference type="InterPro" id="IPR023115">
    <property type="entry name" value="TIF_IF2_dom3"/>
</dbReference>
<keyword evidence="5 8" id="KW-0648">Protein biosynthesis</keyword>
<dbReference type="InterPro" id="IPR044145">
    <property type="entry name" value="IF2_II"/>
</dbReference>
<feature type="binding site" evidence="8">
    <location>
        <begin position="97"/>
        <end position="104"/>
    </location>
    <ligand>
        <name>GTP</name>
        <dbReference type="ChEBI" id="CHEBI:37565"/>
    </ligand>
</feature>
<keyword evidence="4 8" id="KW-0547">Nucleotide-binding</keyword>
<dbReference type="CDD" id="cd01887">
    <property type="entry name" value="IF2_eIF5B"/>
    <property type="match status" value="1"/>
</dbReference>
<dbReference type="SUPFAM" id="SSF52156">
    <property type="entry name" value="Initiation factor IF2/eIF5b, domain 3"/>
    <property type="match status" value="1"/>
</dbReference>
<sequence length="588" mass="63513">MAETMNSKIEIPEVVTVGELAAKLGLPISKVISELMKNGIMATINENVDFETAQIIGEYLGFSVELEKKRVVSEVAATKKVDSKKMISRPPIVAVMGHVDHGKTTLLDAIRSSKVALKEAGGITQHIGAYQVEKNGKIITFLDTPGHEAFESMRARGAEATDIAIIVVAANDGIKPQTREAINHAKKANVPMIIAINKIDLAEANIDKTKQQLSEIGLVSEDWGGDTIVIPVSAKTSKGLEELLEMVLLVADMKAYKADPTELATGLVIESHMALGKGPVATILVKNGTLNIGDVIQAGSTYGKIKMMEDYKGKKIKIAGPSMPVRISGLKNLPAVADIVQVFENEKTAKDQAVIFQRQQGSKKIGDLKKLTLADLTASYEATNMKELNIILKSDVQGSLDAIKESLDKLKTPAVQVKIIAEGVGPVSESDVMMASSSKALIIGFNVSVGAAINQLAQREKVKILTYKVIYELLDVLKDALEAMLPVIINEVTVGKLEILKIFRTIKGHVISGGKVVSGKIEKNAEAKIIRGDEEIGRGKIESVKREKDEVKECLIGMECGLGIETAVKVEEKDIIEVYIIEEIKQQL</sequence>
<comment type="caution">
    <text evidence="11">The sequence shown here is derived from an EMBL/GenBank/DDBJ whole genome shotgun (WGS) entry which is preliminary data.</text>
</comment>
<proteinExistence type="inferred from homology"/>
<evidence type="ECO:0000256" key="2">
    <source>
        <dbReference type="ARBA" id="ARBA00020675"/>
    </source>
</evidence>
<evidence type="ECO:0000256" key="1">
    <source>
        <dbReference type="ARBA" id="ARBA00007733"/>
    </source>
</evidence>
<dbReference type="GO" id="GO:0005525">
    <property type="term" value="F:GTP binding"/>
    <property type="evidence" value="ECO:0007669"/>
    <property type="project" value="UniProtKB-KW"/>
</dbReference>